<protein>
    <submittedName>
        <fullName evidence="1">Uncharacterized protein</fullName>
    </submittedName>
</protein>
<comment type="caution">
    <text evidence="1">The sequence shown here is derived from an EMBL/GenBank/DDBJ whole genome shotgun (WGS) entry which is preliminary data.</text>
</comment>
<dbReference type="EMBL" id="JBGUAW010000015">
    <property type="protein sequence ID" value="MFA9462464.1"/>
    <property type="molecule type" value="Genomic_DNA"/>
</dbReference>
<proteinExistence type="predicted"/>
<organism evidence="1 2">
    <name type="scientific">Thiohalorhabdus methylotrophus</name>
    <dbReference type="NCBI Taxonomy" id="3242694"/>
    <lineage>
        <taxon>Bacteria</taxon>
        <taxon>Pseudomonadati</taxon>
        <taxon>Pseudomonadota</taxon>
        <taxon>Gammaproteobacteria</taxon>
        <taxon>Thiohalorhabdales</taxon>
        <taxon>Thiohalorhabdaceae</taxon>
        <taxon>Thiohalorhabdus</taxon>
    </lineage>
</organism>
<name>A0ABV4TYR2_9GAMM</name>
<evidence type="ECO:0000313" key="2">
    <source>
        <dbReference type="Proteomes" id="UP001575181"/>
    </source>
</evidence>
<dbReference type="RefSeq" id="WP_373657254.1">
    <property type="nucleotide sequence ID" value="NZ_JBGUAW010000015.1"/>
</dbReference>
<dbReference type="Proteomes" id="UP001575181">
    <property type="component" value="Unassembled WGS sequence"/>
</dbReference>
<accession>A0ABV4TYR2</accession>
<gene>
    <name evidence="1" type="ORF">ACERLL_16780</name>
</gene>
<sequence length="73" mass="7904">MTGSKPTPLPASEAADPWGGWADADRLRREAFLLRTPAQRLKWLQDALELAYHAGALDPPAPTGQSPQSLLPE</sequence>
<evidence type="ECO:0000313" key="1">
    <source>
        <dbReference type="EMBL" id="MFA9462464.1"/>
    </source>
</evidence>
<reference evidence="1 2" key="1">
    <citation type="submission" date="2024-08" db="EMBL/GenBank/DDBJ databases">
        <title>Whole-genome sequencing of halo(alkali)philic microorganisms from hypersaline lakes.</title>
        <authorList>
            <person name="Sorokin D.Y."/>
            <person name="Merkel A.Y."/>
            <person name="Messina E."/>
            <person name="Yakimov M."/>
        </authorList>
    </citation>
    <scope>NUCLEOTIDE SEQUENCE [LARGE SCALE GENOMIC DNA]</scope>
    <source>
        <strain evidence="1 2">Cl-TMA</strain>
    </source>
</reference>
<keyword evidence="2" id="KW-1185">Reference proteome</keyword>